<name>A0ABW0NA17_9BURK</name>
<protein>
    <recommendedName>
        <fullName evidence="9">4-hydroxy-4-methyl-2-oxoglutarate aldolase</fullName>
        <shortName evidence="9">HMG aldolase</shortName>
        <ecNumber evidence="9">4.1.1.112</ecNumber>
        <ecNumber evidence="9">4.1.3.17</ecNumber>
    </recommendedName>
    <alternativeName>
        <fullName evidence="9">Oxaloacetate decarboxylase</fullName>
    </alternativeName>
</protein>
<dbReference type="Gene3D" id="3.50.30.40">
    <property type="entry name" value="Ribonuclease E inhibitor RraA/RraA-like"/>
    <property type="match status" value="1"/>
</dbReference>
<comment type="subunit">
    <text evidence="4 9">Homotrimer.</text>
</comment>
<evidence type="ECO:0000256" key="2">
    <source>
        <dbReference type="ARBA" id="ARBA00001968"/>
    </source>
</evidence>
<evidence type="ECO:0000256" key="8">
    <source>
        <dbReference type="ARBA" id="ARBA00047973"/>
    </source>
</evidence>
<evidence type="ECO:0000256" key="6">
    <source>
        <dbReference type="ARBA" id="ARBA00023239"/>
    </source>
</evidence>
<evidence type="ECO:0000256" key="9">
    <source>
        <dbReference type="RuleBase" id="RU004338"/>
    </source>
</evidence>
<dbReference type="EC" id="4.1.3.17" evidence="9"/>
<gene>
    <name evidence="10" type="primary">rraA</name>
    <name evidence="10" type="ORF">ACFPOE_04710</name>
</gene>
<keyword evidence="6 9" id="KW-0456">Lyase</keyword>
<evidence type="ECO:0000313" key="11">
    <source>
        <dbReference type="Proteomes" id="UP001596037"/>
    </source>
</evidence>
<dbReference type="SUPFAM" id="SSF89562">
    <property type="entry name" value="RraA-like"/>
    <property type="match status" value="1"/>
</dbReference>
<keyword evidence="5 9" id="KW-0479">Metal-binding</keyword>
<evidence type="ECO:0000256" key="5">
    <source>
        <dbReference type="ARBA" id="ARBA00022723"/>
    </source>
</evidence>
<comment type="catalytic activity">
    <reaction evidence="1 9">
        <text>4-hydroxy-4-methyl-2-oxoglutarate = 2 pyruvate</text>
        <dbReference type="Rhea" id="RHEA:22748"/>
        <dbReference type="ChEBI" id="CHEBI:15361"/>
        <dbReference type="ChEBI" id="CHEBI:58276"/>
        <dbReference type="EC" id="4.1.3.17"/>
    </reaction>
</comment>
<dbReference type="InterPro" id="IPR005493">
    <property type="entry name" value="RraA/RraA-like"/>
</dbReference>
<dbReference type="NCBIfam" id="NF006875">
    <property type="entry name" value="PRK09372.1"/>
    <property type="match status" value="1"/>
</dbReference>
<evidence type="ECO:0000256" key="4">
    <source>
        <dbReference type="ARBA" id="ARBA00011233"/>
    </source>
</evidence>
<dbReference type="InterPro" id="IPR010203">
    <property type="entry name" value="RraA"/>
</dbReference>
<proteinExistence type="inferred from homology"/>
<comment type="function">
    <text evidence="7 9">Catalyzes the aldol cleavage of 4-hydroxy-4-methyl-2-oxoglutarate (HMG) into 2 molecules of pyruvate. Also contains a secondary oxaloacetate (OAA) decarboxylase activity due to the common pyruvate enolate transition state formed following C-C bond cleavage in the retro-aldol and decarboxylation reactions.</text>
</comment>
<dbReference type="PANTHER" id="PTHR33254">
    <property type="entry name" value="4-HYDROXY-4-METHYL-2-OXOGLUTARATE ALDOLASE 3-RELATED"/>
    <property type="match status" value="1"/>
</dbReference>
<sequence>MTQNPGSSCHAAASPMPIPKTSDLCDACADAQACALPLRGYGAHRAFAGAIRTIRCHEDIALMRDLVGQPGHGQVLVIDGGGSLARALFGDVMAALAVRNGWAGLVVNGAIRDCVEIDAMPLGVKALGTVPRRGERSGAGEVDVPVQFGGITFTPGRRLVADEDGVVVLPHGLTEADIAVDEAVAATASYAAGAGRPG</sequence>
<dbReference type="EC" id="4.1.1.112" evidence="9"/>
<dbReference type="PANTHER" id="PTHR33254:SF4">
    <property type="entry name" value="4-HYDROXY-4-METHYL-2-OXOGLUTARATE ALDOLASE 3-RELATED"/>
    <property type="match status" value="1"/>
</dbReference>
<dbReference type="Pfam" id="PF03737">
    <property type="entry name" value="RraA-like"/>
    <property type="match status" value="1"/>
</dbReference>
<dbReference type="NCBIfam" id="TIGR01935">
    <property type="entry name" value="NOT-MenG"/>
    <property type="match status" value="1"/>
</dbReference>
<evidence type="ECO:0000256" key="3">
    <source>
        <dbReference type="ARBA" id="ARBA00008621"/>
    </source>
</evidence>
<evidence type="ECO:0000256" key="1">
    <source>
        <dbReference type="ARBA" id="ARBA00001342"/>
    </source>
</evidence>
<comment type="catalytic activity">
    <reaction evidence="8 9">
        <text>oxaloacetate + H(+) = pyruvate + CO2</text>
        <dbReference type="Rhea" id="RHEA:15641"/>
        <dbReference type="ChEBI" id="CHEBI:15361"/>
        <dbReference type="ChEBI" id="CHEBI:15378"/>
        <dbReference type="ChEBI" id="CHEBI:16452"/>
        <dbReference type="ChEBI" id="CHEBI:16526"/>
        <dbReference type="EC" id="4.1.1.112"/>
    </reaction>
</comment>
<dbReference type="RefSeq" id="WP_376848860.1">
    <property type="nucleotide sequence ID" value="NZ_JBHSMF010000003.1"/>
</dbReference>
<evidence type="ECO:0000256" key="7">
    <source>
        <dbReference type="ARBA" id="ARBA00025046"/>
    </source>
</evidence>
<dbReference type="InterPro" id="IPR036704">
    <property type="entry name" value="RraA/RraA-like_sf"/>
</dbReference>
<comment type="similarity">
    <text evidence="3 9">Belongs to the class II aldolase/RraA-like family.</text>
</comment>
<organism evidence="10 11">
    <name type="scientific">Caenimonas terrae</name>
    <dbReference type="NCBI Taxonomy" id="696074"/>
    <lineage>
        <taxon>Bacteria</taxon>
        <taxon>Pseudomonadati</taxon>
        <taxon>Pseudomonadota</taxon>
        <taxon>Betaproteobacteria</taxon>
        <taxon>Burkholderiales</taxon>
        <taxon>Comamonadaceae</taxon>
        <taxon>Caenimonas</taxon>
    </lineage>
</organism>
<dbReference type="Proteomes" id="UP001596037">
    <property type="component" value="Unassembled WGS sequence"/>
</dbReference>
<evidence type="ECO:0000313" key="10">
    <source>
        <dbReference type="EMBL" id="MFC5496827.1"/>
    </source>
</evidence>
<dbReference type="EMBL" id="JBHSMF010000003">
    <property type="protein sequence ID" value="MFC5496827.1"/>
    <property type="molecule type" value="Genomic_DNA"/>
</dbReference>
<keyword evidence="11" id="KW-1185">Reference proteome</keyword>
<comment type="caution">
    <text evidence="10">The sequence shown here is derived from an EMBL/GenBank/DDBJ whole genome shotgun (WGS) entry which is preliminary data.</text>
</comment>
<reference evidence="11" key="1">
    <citation type="journal article" date="2019" name="Int. J. Syst. Evol. Microbiol.">
        <title>The Global Catalogue of Microorganisms (GCM) 10K type strain sequencing project: providing services to taxonomists for standard genome sequencing and annotation.</title>
        <authorList>
            <consortium name="The Broad Institute Genomics Platform"/>
            <consortium name="The Broad Institute Genome Sequencing Center for Infectious Disease"/>
            <person name="Wu L."/>
            <person name="Ma J."/>
        </authorList>
    </citation>
    <scope>NUCLEOTIDE SEQUENCE [LARGE SCALE GENOMIC DNA]</scope>
    <source>
        <strain evidence="11">CCUG 57401</strain>
    </source>
</reference>
<comment type="cofactor">
    <cofactor evidence="2 9">
        <name>a divalent metal cation</name>
        <dbReference type="ChEBI" id="CHEBI:60240"/>
    </cofactor>
</comment>
<dbReference type="CDD" id="cd16841">
    <property type="entry name" value="RraA_family"/>
    <property type="match status" value="1"/>
</dbReference>
<accession>A0ABW0NA17</accession>